<proteinExistence type="predicted"/>
<dbReference type="EMBL" id="QCZH01000002">
    <property type="protein sequence ID" value="PWA10948.1"/>
    <property type="molecule type" value="Genomic_DNA"/>
</dbReference>
<evidence type="ECO:0000313" key="2">
    <source>
        <dbReference type="Proteomes" id="UP000245618"/>
    </source>
</evidence>
<comment type="caution">
    <text evidence="1">The sequence shown here is derived from an EMBL/GenBank/DDBJ whole genome shotgun (WGS) entry which is preliminary data.</text>
</comment>
<gene>
    <name evidence="1" type="ORF">DB891_03715</name>
</gene>
<dbReference type="Proteomes" id="UP000245618">
    <property type="component" value="Unassembled WGS sequence"/>
</dbReference>
<accession>A0A2U1K1V3</accession>
<dbReference type="OrthoDB" id="1453817at2"/>
<keyword evidence="2" id="KW-1185">Reference proteome</keyword>
<organism evidence="1 2">
    <name type="scientific">Flavobacterium laiguense</name>
    <dbReference type="NCBI Taxonomy" id="2169409"/>
    <lineage>
        <taxon>Bacteria</taxon>
        <taxon>Pseudomonadati</taxon>
        <taxon>Bacteroidota</taxon>
        <taxon>Flavobacteriia</taxon>
        <taxon>Flavobacteriales</taxon>
        <taxon>Flavobacteriaceae</taxon>
        <taxon>Flavobacterium</taxon>
    </lineage>
</organism>
<dbReference type="RefSeq" id="WP_116760721.1">
    <property type="nucleotide sequence ID" value="NZ_QCZH01000002.1"/>
</dbReference>
<name>A0A2U1K1V3_9FLAO</name>
<dbReference type="AlphaFoldDB" id="A0A2U1K1V3"/>
<reference evidence="1 2" key="1">
    <citation type="submission" date="2018-04" db="EMBL/GenBank/DDBJ databases">
        <title>Flavobacterium sp. nov., isolated from glacier ice.</title>
        <authorList>
            <person name="Liu Q."/>
            <person name="Xin Y.-H."/>
        </authorList>
    </citation>
    <scope>NUCLEOTIDE SEQUENCE [LARGE SCALE GENOMIC DNA]</scope>
    <source>
        <strain evidence="1 2">LB2P30</strain>
    </source>
</reference>
<protein>
    <submittedName>
        <fullName evidence="1">Uncharacterized protein</fullName>
    </submittedName>
</protein>
<sequence length="79" mass="8942">MKKIAKLVSNCNECQYCSEFESKKDNYTSVYCCVYETPDGGILKSAFLLRLSTSSGKVNIDIPNECPLEDYKEPKKTEC</sequence>
<evidence type="ECO:0000313" key="1">
    <source>
        <dbReference type="EMBL" id="PWA10948.1"/>
    </source>
</evidence>